<organism evidence="2">
    <name type="scientific">Ixodes ricinus</name>
    <name type="common">Common tick</name>
    <name type="synonym">Acarus ricinus</name>
    <dbReference type="NCBI Taxonomy" id="34613"/>
    <lineage>
        <taxon>Eukaryota</taxon>
        <taxon>Metazoa</taxon>
        <taxon>Ecdysozoa</taxon>
        <taxon>Arthropoda</taxon>
        <taxon>Chelicerata</taxon>
        <taxon>Arachnida</taxon>
        <taxon>Acari</taxon>
        <taxon>Parasitiformes</taxon>
        <taxon>Ixodida</taxon>
        <taxon>Ixodoidea</taxon>
        <taxon>Ixodidae</taxon>
        <taxon>Ixodinae</taxon>
        <taxon>Ixodes</taxon>
    </lineage>
</organism>
<protein>
    <submittedName>
        <fullName evidence="2">Putative ixodes 10 kDa peptide protein</fullName>
    </submittedName>
</protein>
<reference evidence="2" key="1">
    <citation type="submission" date="2012-12" db="EMBL/GenBank/DDBJ databases">
        <title>Identification and characterization of a phenylalanine ammonia-lyase gene family in Isatis indigotica Fort.</title>
        <authorList>
            <person name="Liu Q."/>
            <person name="Chen J."/>
            <person name="Zhou X."/>
            <person name="Di P."/>
            <person name="Xiao Y."/>
            <person name="Xuan H."/>
            <person name="Zhang L."/>
            <person name="Chen W."/>
        </authorList>
    </citation>
    <scope>NUCLEOTIDE SEQUENCE</scope>
    <source>
        <tissue evidence="2">Salivary gland</tissue>
    </source>
</reference>
<dbReference type="EMBL" id="GADI01005171">
    <property type="protein sequence ID" value="JAA68637.1"/>
    <property type="molecule type" value="mRNA"/>
</dbReference>
<proteinExistence type="evidence at transcript level"/>
<sequence>MQLVVFAVMLILPSLQSDGSSFGSVIHDDCADIIDRAGEMNCGLVGSGDIDDYDPNSCTVRCTGGARPKLPLGVCSGDGVSCTPIVREGLRNWEQKMRTILHNVLAKWCQSCPKK</sequence>
<accession>A0A0K8RBW8</accession>
<feature type="signal peptide" evidence="1">
    <location>
        <begin position="1"/>
        <end position="17"/>
    </location>
</feature>
<evidence type="ECO:0000313" key="2">
    <source>
        <dbReference type="EMBL" id="JAA68637.1"/>
    </source>
</evidence>
<dbReference type="AlphaFoldDB" id="A0A0K8RBW8"/>
<evidence type="ECO:0000256" key="1">
    <source>
        <dbReference type="SAM" id="SignalP"/>
    </source>
</evidence>
<name>A0A0K8RBW8_IXORI</name>
<feature type="chain" id="PRO_5005517342" evidence="1">
    <location>
        <begin position="18"/>
        <end position="115"/>
    </location>
</feature>
<keyword evidence="1" id="KW-0732">Signal</keyword>